<dbReference type="AlphaFoldDB" id="A0A6B2L5G7"/>
<proteinExistence type="predicted"/>
<feature type="domain" description="Beta-lactamase-related" evidence="2">
    <location>
        <begin position="10"/>
        <end position="180"/>
    </location>
</feature>
<dbReference type="InterPro" id="IPR001466">
    <property type="entry name" value="Beta-lactam-related"/>
</dbReference>
<reference evidence="3" key="1">
    <citation type="journal article" date="2020" name="J. Eukaryot. Microbiol.">
        <title>De novo Sequencing, Assembly and Annotation of the Transcriptome for the Free-Living Testate Amoeba Arcella intermedia.</title>
        <authorList>
            <person name="Ribeiro G.M."/>
            <person name="Porfirio-Sousa A.L."/>
            <person name="Maurer-Alcala X.X."/>
            <person name="Katz L.A."/>
            <person name="Lahr D.J.G."/>
        </authorList>
    </citation>
    <scope>NUCLEOTIDE SEQUENCE</scope>
</reference>
<organism evidence="3">
    <name type="scientific">Arcella intermedia</name>
    <dbReference type="NCBI Taxonomy" id="1963864"/>
    <lineage>
        <taxon>Eukaryota</taxon>
        <taxon>Amoebozoa</taxon>
        <taxon>Tubulinea</taxon>
        <taxon>Elardia</taxon>
        <taxon>Arcellinida</taxon>
        <taxon>Sphaerothecina</taxon>
        <taxon>Arcellidae</taxon>
        <taxon>Arcella</taxon>
    </lineage>
</organism>
<evidence type="ECO:0000256" key="1">
    <source>
        <dbReference type="ARBA" id="ARBA00022801"/>
    </source>
</evidence>
<name>A0A6B2L5G7_9EUKA</name>
<feature type="domain" description="Beta-lactamase-related" evidence="2">
    <location>
        <begin position="244"/>
        <end position="383"/>
    </location>
</feature>
<dbReference type="Gene3D" id="3.40.710.10">
    <property type="entry name" value="DD-peptidase/beta-lactamase superfamily"/>
    <property type="match status" value="1"/>
</dbReference>
<dbReference type="SUPFAM" id="SSF56601">
    <property type="entry name" value="beta-lactamase/transpeptidase-like"/>
    <property type="match status" value="1"/>
</dbReference>
<accession>A0A6B2L5G7</accession>
<evidence type="ECO:0000313" key="3">
    <source>
        <dbReference type="EMBL" id="NDV32195.1"/>
    </source>
</evidence>
<keyword evidence="1" id="KW-0378">Hydrolase</keyword>
<dbReference type="EMBL" id="GIBP01003226">
    <property type="protein sequence ID" value="NDV32195.1"/>
    <property type="molecule type" value="Transcribed_RNA"/>
</dbReference>
<protein>
    <recommendedName>
        <fullName evidence="2">Beta-lactamase-related domain-containing protein</fullName>
    </recommendedName>
</protein>
<dbReference type="PANTHER" id="PTHR43283:SF11">
    <property type="entry name" value="BETA-LACTAMASE-RELATED DOMAIN-CONTAINING PROTEIN"/>
    <property type="match status" value="1"/>
</dbReference>
<sequence length="407" mass="44696">MNNAIANKIFPGCVALVSNKDGILLNEGFGYFTYGLPPPYNNGINPPTLPTTRFDMASLTKVTTTTTAVAQFYQRGELSLHQKVGDILGEKFNVHGKQDISILNLLLHNSGFYADPDPFWNTPQFGCPQTAPYYPLEDFECSEKIYSSILDEKLLSPVGRDYLYSDLNFLTLAHVVGNLAERLQKVSVGELREDCSGLVEGGPGIAQLCYFEAYVRKYVIEDRQCSSSGFGYLDKAQWAYCAPAENDTDFLHSTYQGQVSDGNAFASGGIAGHAGFFSTTEDVLRLVSPLLFPQASSEAYMNETTVALFTKIYNRTQSSRALGWNTNDPNAPDRGWNQACGSLASETFMHLGYTGTMICADPVRKVLVVLLTNHVYPVVQNAAGIHQARQDFATAVQKAYDNGNQIV</sequence>
<dbReference type="GO" id="GO:0016787">
    <property type="term" value="F:hydrolase activity"/>
    <property type="evidence" value="ECO:0007669"/>
    <property type="project" value="UniProtKB-KW"/>
</dbReference>
<dbReference type="Pfam" id="PF00144">
    <property type="entry name" value="Beta-lactamase"/>
    <property type="match status" value="2"/>
</dbReference>
<dbReference type="InterPro" id="IPR050789">
    <property type="entry name" value="Diverse_Enzym_Activities"/>
</dbReference>
<dbReference type="InterPro" id="IPR012338">
    <property type="entry name" value="Beta-lactam/transpept-like"/>
</dbReference>
<dbReference type="PANTHER" id="PTHR43283">
    <property type="entry name" value="BETA-LACTAMASE-RELATED"/>
    <property type="match status" value="1"/>
</dbReference>
<evidence type="ECO:0000259" key="2">
    <source>
        <dbReference type="Pfam" id="PF00144"/>
    </source>
</evidence>